<name>A0A4Y2EEP7_ARAVE</name>
<dbReference type="Proteomes" id="UP000499080">
    <property type="component" value="Unassembled WGS sequence"/>
</dbReference>
<gene>
    <name evidence="1" type="ORF">AVEN_35278_1</name>
</gene>
<keyword evidence="2" id="KW-1185">Reference proteome</keyword>
<protein>
    <submittedName>
        <fullName evidence="1">Uncharacterized protein</fullName>
    </submittedName>
</protein>
<proteinExistence type="predicted"/>
<evidence type="ECO:0000313" key="2">
    <source>
        <dbReference type="Proteomes" id="UP000499080"/>
    </source>
</evidence>
<organism evidence="1 2">
    <name type="scientific">Araneus ventricosus</name>
    <name type="common">Orbweaver spider</name>
    <name type="synonym">Epeira ventricosa</name>
    <dbReference type="NCBI Taxonomy" id="182803"/>
    <lineage>
        <taxon>Eukaryota</taxon>
        <taxon>Metazoa</taxon>
        <taxon>Ecdysozoa</taxon>
        <taxon>Arthropoda</taxon>
        <taxon>Chelicerata</taxon>
        <taxon>Arachnida</taxon>
        <taxon>Araneae</taxon>
        <taxon>Araneomorphae</taxon>
        <taxon>Entelegynae</taxon>
        <taxon>Araneoidea</taxon>
        <taxon>Araneidae</taxon>
        <taxon>Araneus</taxon>
    </lineage>
</organism>
<sequence length="94" mass="10653">MRSRRYSDNGSRISEPEDCEFEIQFHQIPSCAWPDTLNIPERKHSLPAGVVAIRKYLIKCTSKDSNDGLPGRDGTLLIINVLDQKKVLDLPECL</sequence>
<evidence type="ECO:0000313" key="1">
    <source>
        <dbReference type="EMBL" id="GBM27622.1"/>
    </source>
</evidence>
<reference evidence="1 2" key="1">
    <citation type="journal article" date="2019" name="Sci. Rep.">
        <title>Orb-weaving spider Araneus ventricosus genome elucidates the spidroin gene catalogue.</title>
        <authorList>
            <person name="Kono N."/>
            <person name="Nakamura H."/>
            <person name="Ohtoshi R."/>
            <person name="Moran D.A.P."/>
            <person name="Shinohara A."/>
            <person name="Yoshida Y."/>
            <person name="Fujiwara M."/>
            <person name="Mori M."/>
            <person name="Tomita M."/>
            <person name="Arakawa K."/>
        </authorList>
    </citation>
    <scope>NUCLEOTIDE SEQUENCE [LARGE SCALE GENOMIC DNA]</scope>
</reference>
<comment type="caution">
    <text evidence="1">The sequence shown here is derived from an EMBL/GenBank/DDBJ whole genome shotgun (WGS) entry which is preliminary data.</text>
</comment>
<dbReference type="EMBL" id="BGPR01000590">
    <property type="protein sequence ID" value="GBM27622.1"/>
    <property type="molecule type" value="Genomic_DNA"/>
</dbReference>
<dbReference type="AlphaFoldDB" id="A0A4Y2EEP7"/>
<accession>A0A4Y2EEP7</accession>